<dbReference type="PANTHER" id="PTHR43630:SF1">
    <property type="entry name" value="POLY-BETA-1,6-N-ACETYL-D-GLUCOSAMINE SYNTHASE"/>
    <property type="match status" value="1"/>
</dbReference>
<dbReference type="Proteomes" id="UP000321386">
    <property type="component" value="Unassembled WGS sequence"/>
</dbReference>
<evidence type="ECO:0000256" key="4">
    <source>
        <dbReference type="SAM" id="MobiDB-lite"/>
    </source>
</evidence>
<dbReference type="AlphaFoldDB" id="A0A510V131"/>
<keyword evidence="3" id="KW-0808">Transferase</keyword>
<evidence type="ECO:0000256" key="1">
    <source>
        <dbReference type="ARBA" id="ARBA00006739"/>
    </source>
</evidence>
<protein>
    <recommendedName>
        <fullName evidence="8">Glycosyl transferase</fullName>
    </recommendedName>
</protein>
<evidence type="ECO:0000256" key="3">
    <source>
        <dbReference type="ARBA" id="ARBA00022679"/>
    </source>
</evidence>
<keyword evidence="5" id="KW-0812">Transmembrane</keyword>
<sequence length="392" mass="42112">MEANAAEGAAPAARTVTMHGGQVQATTSERTRRSVPADRLVVLVPAHDEAEALGGTLDALAEQTSAPQRVLVVADSCTDDTADVARAHGAEVVETVANRARKAGALNQALVRLRTSPADYVLVVDADTRLAPTFVETALARLDDDERLGAVSGIFEGERPRSVLQQLQANEYERYRTQILTTRRVSVVTGTASMFRRAALEEVAAARGGRLPGSPGDVYDRAAITEDSELTLALKTLGWRLDAPQECACLTELMPTWGDLHRQRVRWYKGMLDNLREYGVSRVTARYIGQQLMIGVGMATLALLTVLTVASVVAGVFAVSPFWLAIGGVFVVNRLVTVWPVGRDGRLLAAAILPEIVYDVALQAAFLRAVVCAVARRDVTWNHVAPPPTGVA</sequence>
<proteinExistence type="inferred from homology"/>
<gene>
    <name evidence="6" type="ORF">CPE01_27630</name>
</gene>
<evidence type="ECO:0000313" key="6">
    <source>
        <dbReference type="EMBL" id="GEK19030.1"/>
    </source>
</evidence>
<reference evidence="6 7" key="1">
    <citation type="submission" date="2019-07" db="EMBL/GenBank/DDBJ databases">
        <title>Whole genome shotgun sequence of Cellulomonas persica NBRC 101101.</title>
        <authorList>
            <person name="Hosoyama A."/>
            <person name="Uohara A."/>
            <person name="Ohji S."/>
            <person name="Ichikawa N."/>
        </authorList>
    </citation>
    <scope>NUCLEOTIDE SEQUENCE [LARGE SCALE GENOMIC DNA]</scope>
    <source>
        <strain evidence="6 7">NBRC 101101</strain>
    </source>
</reference>
<keyword evidence="2" id="KW-0328">Glycosyltransferase</keyword>
<evidence type="ECO:0000256" key="5">
    <source>
        <dbReference type="SAM" id="Phobius"/>
    </source>
</evidence>
<feature type="transmembrane region" description="Helical" evidence="5">
    <location>
        <begin position="322"/>
        <end position="342"/>
    </location>
</feature>
<name>A0A510V131_9CELL</name>
<dbReference type="InterPro" id="IPR029044">
    <property type="entry name" value="Nucleotide-diphossugar_trans"/>
</dbReference>
<dbReference type="Pfam" id="PF13641">
    <property type="entry name" value="Glyco_tranf_2_3"/>
    <property type="match status" value="1"/>
</dbReference>
<keyword evidence="7" id="KW-1185">Reference proteome</keyword>
<organism evidence="6 7">
    <name type="scientific">Cellulomonas persica</name>
    <dbReference type="NCBI Taxonomy" id="76861"/>
    <lineage>
        <taxon>Bacteria</taxon>
        <taxon>Bacillati</taxon>
        <taxon>Actinomycetota</taxon>
        <taxon>Actinomycetes</taxon>
        <taxon>Micrococcales</taxon>
        <taxon>Cellulomonadaceae</taxon>
        <taxon>Cellulomonas</taxon>
    </lineage>
</organism>
<dbReference type="OrthoDB" id="9797391at2"/>
<comment type="similarity">
    <text evidence="1">Belongs to the glycosyltransferase 2 family.</text>
</comment>
<feature type="region of interest" description="Disordered" evidence="4">
    <location>
        <begin position="1"/>
        <end position="34"/>
    </location>
</feature>
<evidence type="ECO:0000256" key="2">
    <source>
        <dbReference type="ARBA" id="ARBA00022676"/>
    </source>
</evidence>
<dbReference type="CDD" id="cd06423">
    <property type="entry name" value="CESA_like"/>
    <property type="match status" value="1"/>
</dbReference>
<evidence type="ECO:0008006" key="8">
    <source>
        <dbReference type="Google" id="ProtNLM"/>
    </source>
</evidence>
<keyword evidence="5" id="KW-0472">Membrane</keyword>
<keyword evidence="5" id="KW-1133">Transmembrane helix</keyword>
<dbReference type="RefSeq" id="WP_146807409.1">
    <property type="nucleotide sequence ID" value="NZ_BJUA01000016.1"/>
</dbReference>
<dbReference type="GO" id="GO:0016757">
    <property type="term" value="F:glycosyltransferase activity"/>
    <property type="evidence" value="ECO:0007669"/>
    <property type="project" value="UniProtKB-KW"/>
</dbReference>
<comment type="caution">
    <text evidence="6">The sequence shown here is derived from an EMBL/GenBank/DDBJ whole genome shotgun (WGS) entry which is preliminary data.</text>
</comment>
<feature type="transmembrane region" description="Helical" evidence="5">
    <location>
        <begin position="292"/>
        <end position="316"/>
    </location>
</feature>
<dbReference type="PANTHER" id="PTHR43630">
    <property type="entry name" value="POLY-BETA-1,6-N-ACETYL-D-GLUCOSAMINE SYNTHASE"/>
    <property type="match status" value="1"/>
</dbReference>
<dbReference type="SUPFAM" id="SSF53448">
    <property type="entry name" value="Nucleotide-diphospho-sugar transferases"/>
    <property type="match status" value="1"/>
</dbReference>
<dbReference type="EMBL" id="BJUA01000016">
    <property type="protein sequence ID" value="GEK19030.1"/>
    <property type="molecule type" value="Genomic_DNA"/>
</dbReference>
<feature type="compositionally biased region" description="Low complexity" evidence="4">
    <location>
        <begin position="1"/>
        <end position="13"/>
    </location>
</feature>
<dbReference type="Gene3D" id="3.90.550.10">
    <property type="entry name" value="Spore Coat Polysaccharide Biosynthesis Protein SpsA, Chain A"/>
    <property type="match status" value="1"/>
</dbReference>
<accession>A0A510V131</accession>
<evidence type="ECO:0000313" key="7">
    <source>
        <dbReference type="Proteomes" id="UP000321386"/>
    </source>
</evidence>